<feature type="transmembrane region" description="Helical" evidence="11">
    <location>
        <begin position="456"/>
        <end position="475"/>
    </location>
</feature>
<dbReference type="GO" id="GO:0005789">
    <property type="term" value="C:endoplasmic reticulum membrane"/>
    <property type="evidence" value="ECO:0007669"/>
    <property type="project" value="UniProtKB-SubCell"/>
</dbReference>
<protein>
    <recommendedName>
        <fullName evidence="3">dolichol kinase</fullName>
        <ecNumber evidence="3">2.7.1.108</ecNumber>
    </recommendedName>
</protein>
<feature type="compositionally biased region" description="Low complexity" evidence="10">
    <location>
        <begin position="43"/>
        <end position="52"/>
    </location>
</feature>
<evidence type="ECO:0000256" key="10">
    <source>
        <dbReference type="SAM" id="MobiDB-lite"/>
    </source>
</evidence>
<feature type="compositionally biased region" description="Basic and acidic residues" evidence="10">
    <location>
        <begin position="194"/>
        <end position="203"/>
    </location>
</feature>
<feature type="transmembrane region" description="Helical" evidence="11">
    <location>
        <begin position="383"/>
        <end position="403"/>
    </location>
</feature>
<keyword evidence="5 11" id="KW-0812">Transmembrane</keyword>
<feature type="transmembrane region" description="Helical" evidence="11">
    <location>
        <begin position="688"/>
        <end position="708"/>
    </location>
</feature>
<keyword evidence="4" id="KW-0808">Transferase</keyword>
<evidence type="ECO:0000256" key="4">
    <source>
        <dbReference type="ARBA" id="ARBA00022679"/>
    </source>
</evidence>
<keyword evidence="9 11" id="KW-0472">Membrane</keyword>
<comment type="similarity">
    <text evidence="2">Belongs to the polyprenol kinase family.</text>
</comment>
<evidence type="ECO:0000256" key="11">
    <source>
        <dbReference type="SAM" id="Phobius"/>
    </source>
</evidence>
<dbReference type="InterPro" id="IPR032974">
    <property type="entry name" value="Polypren_kinase"/>
</dbReference>
<feature type="transmembrane region" description="Helical" evidence="11">
    <location>
        <begin position="623"/>
        <end position="642"/>
    </location>
</feature>
<keyword evidence="8 11" id="KW-1133">Transmembrane helix</keyword>
<evidence type="ECO:0000256" key="8">
    <source>
        <dbReference type="ARBA" id="ARBA00022989"/>
    </source>
</evidence>
<dbReference type="OrthoDB" id="377083at2759"/>
<evidence type="ECO:0000256" key="7">
    <source>
        <dbReference type="ARBA" id="ARBA00022824"/>
    </source>
</evidence>
<feature type="region of interest" description="Disordered" evidence="10">
    <location>
        <begin position="177"/>
        <end position="228"/>
    </location>
</feature>
<feature type="region of interest" description="Disordered" evidence="10">
    <location>
        <begin position="1"/>
        <end position="57"/>
    </location>
</feature>
<proteinExistence type="inferred from homology"/>
<dbReference type="PANTHER" id="PTHR13205:SF15">
    <property type="entry name" value="DOLICHOL KINASE"/>
    <property type="match status" value="1"/>
</dbReference>
<keyword evidence="7" id="KW-0256">Endoplasmic reticulum</keyword>
<dbReference type="PANTHER" id="PTHR13205">
    <property type="entry name" value="TRANSMEMBRANE PROTEIN 15-RELATED"/>
    <property type="match status" value="1"/>
</dbReference>
<dbReference type="EMBL" id="JAEPRA010000001">
    <property type="protein sequence ID" value="KAG2188797.1"/>
    <property type="molecule type" value="Genomic_DNA"/>
</dbReference>
<dbReference type="GO" id="GO:0043048">
    <property type="term" value="P:dolichyl monophosphate biosynthetic process"/>
    <property type="evidence" value="ECO:0007669"/>
    <property type="project" value="TreeGrafter"/>
</dbReference>
<feature type="transmembrane region" description="Helical" evidence="11">
    <location>
        <begin position="545"/>
        <end position="570"/>
    </location>
</feature>
<reference evidence="12" key="1">
    <citation type="submission" date="2020-12" db="EMBL/GenBank/DDBJ databases">
        <title>Metabolic potential, ecology and presence of endohyphal bacteria is reflected in genomic diversity of Mucoromycotina.</title>
        <authorList>
            <person name="Muszewska A."/>
            <person name="Okrasinska A."/>
            <person name="Steczkiewicz K."/>
            <person name="Drgas O."/>
            <person name="Orlowska M."/>
            <person name="Perlinska-Lenart U."/>
            <person name="Aleksandrzak-Piekarczyk T."/>
            <person name="Szatraj K."/>
            <person name="Zielenkiewicz U."/>
            <person name="Pilsyk S."/>
            <person name="Malc E."/>
            <person name="Mieczkowski P."/>
            <person name="Kruszewska J.S."/>
            <person name="Biernat P."/>
            <person name="Pawlowska J."/>
        </authorList>
    </citation>
    <scope>NUCLEOTIDE SEQUENCE</scope>
    <source>
        <strain evidence="12">WA0000051536</strain>
    </source>
</reference>
<comment type="caution">
    <text evidence="12">The sequence shown here is derived from an EMBL/GenBank/DDBJ whole genome shotgun (WGS) entry which is preliminary data.</text>
</comment>
<evidence type="ECO:0000256" key="5">
    <source>
        <dbReference type="ARBA" id="ARBA00022692"/>
    </source>
</evidence>
<feature type="transmembrane region" description="Helical" evidence="11">
    <location>
        <begin position="601"/>
        <end position="617"/>
    </location>
</feature>
<evidence type="ECO:0000313" key="12">
    <source>
        <dbReference type="EMBL" id="KAG2188797.1"/>
    </source>
</evidence>
<name>A0A8H7UP15_9FUNG</name>
<evidence type="ECO:0000256" key="3">
    <source>
        <dbReference type="ARBA" id="ARBA00012132"/>
    </source>
</evidence>
<evidence type="ECO:0000256" key="6">
    <source>
        <dbReference type="ARBA" id="ARBA00022777"/>
    </source>
</evidence>
<dbReference type="GO" id="GO:0004168">
    <property type="term" value="F:dolichol kinase activity"/>
    <property type="evidence" value="ECO:0007669"/>
    <property type="project" value="UniProtKB-EC"/>
</dbReference>
<keyword evidence="6" id="KW-0418">Kinase</keyword>
<comment type="subcellular location">
    <subcellularLocation>
        <location evidence="1">Endoplasmic reticulum membrane</location>
        <topology evidence="1">Multi-pass membrane protein</topology>
    </subcellularLocation>
</comment>
<accession>A0A8H7UP15</accession>
<feature type="transmembrane region" description="Helical" evidence="11">
    <location>
        <begin position="504"/>
        <end position="525"/>
    </location>
</feature>
<feature type="compositionally biased region" description="Low complexity" evidence="10">
    <location>
        <begin position="11"/>
        <end position="27"/>
    </location>
</feature>
<dbReference type="AlphaFoldDB" id="A0A8H7UP15"/>
<feature type="transmembrane region" description="Helical" evidence="11">
    <location>
        <begin position="322"/>
        <end position="340"/>
    </location>
</feature>
<keyword evidence="13" id="KW-1185">Reference proteome</keyword>
<evidence type="ECO:0000256" key="1">
    <source>
        <dbReference type="ARBA" id="ARBA00004477"/>
    </source>
</evidence>
<dbReference type="EC" id="2.7.1.108" evidence="3"/>
<evidence type="ECO:0000256" key="2">
    <source>
        <dbReference type="ARBA" id="ARBA00010794"/>
    </source>
</evidence>
<feature type="transmembrane region" description="Helical" evidence="11">
    <location>
        <begin position="415"/>
        <end position="436"/>
    </location>
</feature>
<evidence type="ECO:0000256" key="9">
    <source>
        <dbReference type="ARBA" id="ARBA00023136"/>
    </source>
</evidence>
<feature type="compositionally biased region" description="Low complexity" evidence="10">
    <location>
        <begin position="177"/>
        <end position="186"/>
    </location>
</feature>
<organism evidence="12 13">
    <name type="scientific">Umbelopsis vinacea</name>
    <dbReference type="NCBI Taxonomy" id="44442"/>
    <lineage>
        <taxon>Eukaryota</taxon>
        <taxon>Fungi</taxon>
        <taxon>Fungi incertae sedis</taxon>
        <taxon>Mucoromycota</taxon>
        <taxon>Mucoromycotina</taxon>
        <taxon>Umbelopsidomycetes</taxon>
        <taxon>Umbelopsidales</taxon>
        <taxon>Umbelopsidaceae</taxon>
        <taxon>Umbelopsis</taxon>
    </lineage>
</organism>
<sequence>MGFKKVHDKLAPPSSAAARRSQDRPPAVEYQSASSSTDLQVRPSSPSESSNSYTLEEVKHLAPPKDQNYESGFASASSVEENSFSIATRRRRPVVEPMIAKLDPWRIEDDGEEILDMSAGERSIWIISAIWAAKRLYDTQAIVQNDTPTYLARSLVVFTCLSFLATLLSFRAKPKSASDISSSYSSDDADGDVNIEKVADSPSRKKRTHDARPFNGRSGSASSEKVTKLRDTRVGRSRLFGKSRACFRHVKILSGADDGALCGILLTPLLASAKYVSTASNFTDDKVTTNDCKFIILWSIDWRSAVTNCCLLVAYYHTVFELVLLFGIISTFHIHASYFMRPFRRLSLKYGVLVSTLIISSALTVVLVRFIPFTTILQTLPLGYVLMHIIIFQLNLYLCATALRRSFTFGEMCLIAQAGTFLVMNATTILMCKYMPNHLPRFISGNGKLSPIKVLGHAVILGILFIGLITYPILWHSRSLAQRRYWKTLSTGNTRQSSLRRRKILTALSIYLITALTVIFLVSPLCTSLLGENAFLWTVKYVFMSPPRITLCLFWAIAIAITVVIWVLVLDVHDSPQSAHVGTQPATVKQLTSSLNKKRKLFHALAVVMFVPGLLYEPAFLQLAFSVALGAFIYLEYLRFFAVWPYGKSIHIFLTEFIDSRDLGPVILSHVYLLLGCAESVWLDGSSVLASLSGILTLGFGDAMASIVGKRFGRIRWFRSHKTIEGTLAFVLSVLFGSGLILYTMSPLSLKFDANVWGWYTLVVSMTGLMEAFSTQNDNLVVPLFMFALIELAY</sequence>
<dbReference type="Proteomes" id="UP000612746">
    <property type="component" value="Unassembled WGS sequence"/>
</dbReference>
<evidence type="ECO:0000313" key="13">
    <source>
        <dbReference type="Proteomes" id="UP000612746"/>
    </source>
</evidence>
<feature type="transmembrane region" description="Helical" evidence="11">
    <location>
        <begin position="663"/>
        <end position="682"/>
    </location>
</feature>
<gene>
    <name evidence="12" type="ORF">INT44_003936</name>
</gene>
<feature type="transmembrane region" description="Helical" evidence="11">
    <location>
        <begin position="728"/>
        <end position="745"/>
    </location>
</feature>
<feature type="transmembrane region" description="Helical" evidence="11">
    <location>
        <begin position="352"/>
        <end position="371"/>
    </location>
</feature>